<dbReference type="GO" id="GO:0008270">
    <property type="term" value="F:zinc ion binding"/>
    <property type="evidence" value="ECO:0007669"/>
    <property type="project" value="InterPro"/>
</dbReference>
<dbReference type="InterPro" id="IPR001766">
    <property type="entry name" value="Fork_head_dom"/>
</dbReference>
<keyword evidence="11" id="KW-0539">Nucleus</keyword>
<evidence type="ECO:0000256" key="6">
    <source>
        <dbReference type="ARBA" id="ARBA00022833"/>
    </source>
</evidence>
<reference evidence="14" key="1">
    <citation type="submission" date="2022-01" db="EMBL/GenBank/DDBJ databases">
        <authorList>
            <person name="King R."/>
        </authorList>
    </citation>
    <scope>NUCLEOTIDE SEQUENCE</scope>
</reference>
<protein>
    <recommendedName>
        <fullName evidence="13">Fork-head domain-containing protein</fullName>
    </recommendedName>
</protein>
<evidence type="ECO:0000259" key="13">
    <source>
        <dbReference type="PROSITE" id="PS50039"/>
    </source>
</evidence>
<dbReference type="CDD" id="cd04278">
    <property type="entry name" value="ZnMc_MMP"/>
    <property type="match status" value="1"/>
</dbReference>
<dbReference type="Gene3D" id="1.10.10.10">
    <property type="entry name" value="Winged helix-like DNA-binding domain superfamily/Winged helix DNA-binding domain"/>
    <property type="match status" value="1"/>
</dbReference>
<evidence type="ECO:0000256" key="2">
    <source>
        <dbReference type="ARBA" id="ARBA00022670"/>
    </source>
</evidence>
<feature type="binding site" evidence="10">
    <location>
        <position position="347"/>
    </location>
    <ligand>
        <name>Ca(2+)</name>
        <dbReference type="ChEBI" id="CHEBI:29108"/>
        <label>2</label>
    </ligand>
</feature>
<feature type="binding site" evidence="10">
    <location>
        <position position="359"/>
    </location>
    <ligand>
        <name>Ca(2+)</name>
        <dbReference type="ChEBI" id="CHEBI:29108"/>
        <label>1</label>
    </ligand>
</feature>
<dbReference type="Proteomes" id="UP001153737">
    <property type="component" value="Chromosome 8"/>
</dbReference>
<feature type="binding site" evidence="10">
    <location>
        <position position="305"/>
    </location>
    <ligand>
        <name>Ca(2+)</name>
        <dbReference type="ChEBI" id="CHEBI:29108"/>
        <label>2</label>
    </ligand>
</feature>
<feature type="compositionally biased region" description="Basic residues" evidence="12">
    <location>
        <begin position="613"/>
        <end position="622"/>
    </location>
</feature>
<dbReference type="SMART" id="SM00339">
    <property type="entry name" value="FH"/>
    <property type="match status" value="1"/>
</dbReference>
<keyword evidence="4" id="KW-0732">Signal</keyword>
<evidence type="ECO:0000256" key="8">
    <source>
        <dbReference type="ARBA" id="ARBA00023125"/>
    </source>
</evidence>
<dbReference type="SMART" id="SM00235">
    <property type="entry name" value="ZnMc"/>
    <property type="match status" value="1"/>
</dbReference>
<keyword evidence="5" id="KW-0378">Hydrolase</keyword>
<feature type="binding site" evidence="10">
    <location>
        <position position="391"/>
    </location>
    <ligand>
        <name>Zn(2+)</name>
        <dbReference type="ChEBI" id="CHEBI:29105"/>
        <label>2</label>
        <note>catalytic</note>
    </ligand>
</feature>
<dbReference type="OrthoDB" id="10030048at2759"/>
<dbReference type="PROSITE" id="PS00657">
    <property type="entry name" value="FORK_HEAD_1"/>
    <property type="match status" value="1"/>
</dbReference>
<feature type="binding site" evidence="10">
    <location>
        <position position="399"/>
    </location>
    <ligand>
        <name>Zn(2+)</name>
        <dbReference type="ChEBI" id="CHEBI:29105"/>
        <label>2</label>
        <note>catalytic</note>
    </ligand>
</feature>
<dbReference type="SUPFAM" id="SSF55486">
    <property type="entry name" value="Metalloproteases ('zincins'), catalytic domain"/>
    <property type="match status" value="1"/>
</dbReference>
<evidence type="ECO:0000256" key="12">
    <source>
        <dbReference type="SAM" id="MobiDB-lite"/>
    </source>
</evidence>
<dbReference type="GO" id="GO:0005615">
    <property type="term" value="C:extracellular space"/>
    <property type="evidence" value="ECO:0007669"/>
    <property type="project" value="TreeGrafter"/>
</dbReference>
<keyword evidence="6 10" id="KW-0862">Zinc</keyword>
<feature type="binding site" evidence="10">
    <location>
        <position position="340"/>
    </location>
    <ligand>
        <name>Zn(2+)</name>
        <dbReference type="ChEBI" id="CHEBI:29105"/>
        <label>1</label>
    </ligand>
</feature>
<reference evidence="14" key="2">
    <citation type="submission" date="2022-10" db="EMBL/GenBank/DDBJ databases">
        <authorList>
            <consortium name="ENA_rothamsted_submissions"/>
            <consortium name="culmorum"/>
            <person name="King R."/>
        </authorList>
    </citation>
    <scope>NUCLEOTIDE SEQUENCE</scope>
</reference>
<dbReference type="GO" id="GO:0004222">
    <property type="term" value="F:metalloendopeptidase activity"/>
    <property type="evidence" value="ECO:0007669"/>
    <property type="project" value="InterPro"/>
</dbReference>
<dbReference type="GO" id="GO:0003700">
    <property type="term" value="F:DNA-binding transcription factor activity"/>
    <property type="evidence" value="ECO:0007669"/>
    <property type="project" value="InterPro"/>
</dbReference>
<evidence type="ECO:0000256" key="10">
    <source>
        <dbReference type="PIRSR" id="PIRSR621190-2"/>
    </source>
</evidence>
<evidence type="ECO:0000256" key="4">
    <source>
        <dbReference type="ARBA" id="ARBA00022729"/>
    </source>
</evidence>
<feature type="binding site" evidence="10">
    <location>
        <position position="359"/>
    </location>
    <ligand>
        <name>Ca(2+)</name>
        <dbReference type="ChEBI" id="CHEBI:29108"/>
        <label>3</label>
    </ligand>
</feature>
<dbReference type="PANTHER" id="PTHR10201">
    <property type="entry name" value="MATRIX METALLOPROTEINASE"/>
    <property type="match status" value="1"/>
</dbReference>
<feature type="binding site" evidence="10">
    <location>
        <position position="381"/>
    </location>
    <ligand>
        <name>Zn(2+)</name>
        <dbReference type="ChEBI" id="CHEBI:29105"/>
        <label>2</label>
        <note>catalytic</note>
    </ligand>
</feature>
<dbReference type="GO" id="GO:0031012">
    <property type="term" value="C:extracellular matrix"/>
    <property type="evidence" value="ECO:0007669"/>
    <property type="project" value="InterPro"/>
</dbReference>
<evidence type="ECO:0000256" key="5">
    <source>
        <dbReference type="ARBA" id="ARBA00022801"/>
    </source>
</evidence>
<feature type="binding site" evidence="10">
    <location>
        <position position="315"/>
    </location>
    <ligand>
        <name>Zn(2+)</name>
        <dbReference type="ChEBI" id="CHEBI:29105"/>
        <label>1</label>
    </ligand>
</feature>
<comment type="cofactor">
    <cofactor evidence="10">
        <name>Zn(2+)</name>
        <dbReference type="ChEBI" id="CHEBI:29105"/>
    </cofactor>
    <text evidence="10">Binds 2 Zn(2+) ions per subunit.</text>
</comment>
<sequence>MDKLDNCDSEFGYSYNFPMESDNETELATKNLQNINKELVFKSNDLENDSLAVLQNIHIRNNVEYLPTDVQSCIEVESTNIINISENQIVEIQFQNGNGTVNTEYIVNDKLLETNIDGEDIEMKSTFVNLNEGVYEEIIPYQIYDEINKNSTDNFEIVQHIDGNISENSSNTDNFSQNTFNLSILSPQSENEEQSETDLTSLNWLHNITNIMAVPNLPTPPVSPTPKPSKRKPNSNSSHQEDLTININYYKKNGDKKPPFSYATLICMAMGKNGNKMTLSAIYRWEEISNLKFENVRNPSRQKPDITITVIRKNHNFRADCQGTSKCPHNFDGPGKVLAHAYFPNENNKCVEIHLDAEEKWYLGNSTSPDGQTNLLMVLIHEIGHALGLGHSGVNTAIMYPWYQASPASFDIDDKRAIEYLYGQKTENYQPTTTSTTQTTESQKPISQHTSTTASSVSSNEPHNVDVTSTTSKPQITPTRLCDIQVPDFMFLATAPQFQNYRMYVGYNRFLWKFDLNDMRIPSQPELLDDYLPEDLKSSRVSHVFQNSNSIRHNLSLNKCFMKHPRSKDEPGKGGFWKLDLERLEESRRSKRRSSLTVRVPRNRHSSDEKVLKPPRKTKRYRSSQNPGERKHNILSNISICGETDIENLEDTKKKEKKVEQKIRKTTELKIKEDKTDGALTDNSVESDFIPESMPNQSVITEPVHNLLGEDELTGLLLATKGWDDCQLELLDSLLDSL</sequence>
<evidence type="ECO:0000256" key="3">
    <source>
        <dbReference type="ARBA" id="ARBA00022723"/>
    </source>
</evidence>
<dbReference type="PANTHER" id="PTHR10201:SF291">
    <property type="entry name" value="MATRIX METALLOPROTEINASE 1, ISOFORM C-RELATED"/>
    <property type="match status" value="1"/>
</dbReference>
<keyword evidence="2" id="KW-0645">Protease</keyword>
<feature type="binding site" evidence="10">
    <location>
        <position position="356"/>
    </location>
    <ligand>
        <name>Ca(2+)</name>
        <dbReference type="ChEBI" id="CHEBI:29108"/>
        <label>3</label>
    </ligand>
</feature>
<dbReference type="InterPro" id="IPR036390">
    <property type="entry name" value="WH_DNA-bd_sf"/>
</dbReference>
<evidence type="ECO:0000313" key="14">
    <source>
        <dbReference type="EMBL" id="CAG9824573.1"/>
    </source>
</evidence>
<dbReference type="InterPro" id="IPR006026">
    <property type="entry name" value="Peptidase_Metallo"/>
</dbReference>
<feature type="region of interest" description="Disordered" evidence="12">
    <location>
        <begin position="588"/>
        <end position="636"/>
    </location>
</feature>
<keyword evidence="8 11" id="KW-0238">DNA-binding</keyword>
<evidence type="ECO:0000256" key="1">
    <source>
        <dbReference type="ARBA" id="ARBA00010370"/>
    </source>
</evidence>
<keyword evidence="15" id="KW-1185">Reference proteome</keyword>
<evidence type="ECO:0000256" key="9">
    <source>
        <dbReference type="PIRSR" id="PIRSR621190-1"/>
    </source>
</evidence>
<evidence type="ECO:0000256" key="11">
    <source>
        <dbReference type="PROSITE-ProRule" id="PRU00089"/>
    </source>
</evidence>
<feature type="compositionally biased region" description="Low complexity" evidence="12">
    <location>
        <begin position="432"/>
        <end position="443"/>
    </location>
</feature>
<feature type="binding site" evidence="10">
    <location>
        <position position="385"/>
    </location>
    <ligand>
        <name>Zn(2+)</name>
        <dbReference type="ChEBI" id="CHEBI:29105"/>
        <label>2</label>
        <note>catalytic</note>
    </ligand>
</feature>
<dbReference type="InterPro" id="IPR001818">
    <property type="entry name" value="Pept_M10_metallopeptidase"/>
</dbReference>
<keyword evidence="7" id="KW-0482">Metalloprotease</keyword>
<feature type="binding site" evidence="10">
    <location>
        <position position="354"/>
    </location>
    <ligand>
        <name>Zn(2+)</name>
        <dbReference type="ChEBI" id="CHEBI:29105"/>
        <label>1</label>
    </ligand>
</feature>
<comment type="cofactor">
    <cofactor evidence="10">
        <name>Ca(2+)</name>
        <dbReference type="ChEBI" id="CHEBI:29108"/>
    </cofactor>
    <text evidence="10">Can bind about 5 Ca(2+) ions per subunit.</text>
</comment>
<dbReference type="InterPro" id="IPR036388">
    <property type="entry name" value="WH-like_DNA-bd_sf"/>
</dbReference>
<dbReference type="Pfam" id="PF00250">
    <property type="entry name" value="Forkhead"/>
    <property type="match status" value="1"/>
</dbReference>
<dbReference type="InterPro" id="IPR018122">
    <property type="entry name" value="TF_fork_head_CS_1"/>
</dbReference>
<keyword evidence="3 10" id="KW-0479">Metal-binding</keyword>
<dbReference type="Pfam" id="PF00413">
    <property type="entry name" value="Peptidase_M10"/>
    <property type="match status" value="1"/>
</dbReference>
<dbReference type="InterPro" id="IPR024079">
    <property type="entry name" value="MetalloPept_cat_dom_sf"/>
</dbReference>
<comment type="similarity">
    <text evidence="1">Belongs to the peptidase M10A family.</text>
</comment>
<gene>
    <name evidence="14" type="ORF">PHAECO_LOCUS11531</name>
</gene>
<feature type="binding site" evidence="10">
    <location>
        <position position="333"/>
    </location>
    <ligand>
        <name>Ca(2+)</name>
        <dbReference type="ChEBI" id="CHEBI:29108"/>
        <label>3</label>
    </ligand>
</feature>
<feature type="region of interest" description="Disordered" evidence="12">
    <location>
        <begin position="215"/>
        <end position="242"/>
    </location>
</feature>
<dbReference type="EMBL" id="OU896714">
    <property type="protein sequence ID" value="CAG9824573.1"/>
    <property type="molecule type" value="Genomic_DNA"/>
</dbReference>
<feature type="active site" evidence="9">
    <location>
        <position position="382"/>
    </location>
</feature>
<dbReference type="GO" id="GO:0030198">
    <property type="term" value="P:extracellular matrix organization"/>
    <property type="evidence" value="ECO:0007669"/>
    <property type="project" value="TreeGrafter"/>
</dbReference>
<accession>A0A9N9SJW2</accession>
<feature type="compositionally biased region" description="Pro residues" evidence="12">
    <location>
        <begin position="217"/>
        <end position="227"/>
    </location>
</feature>
<evidence type="ECO:0000256" key="7">
    <source>
        <dbReference type="ARBA" id="ARBA00023049"/>
    </source>
</evidence>
<dbReference type="SUPFAM" id="SSF46785">
    <property type="entry name" value="Winged helix' DNA-binding domain"/>
    <property type="match status" value="1"/>
</dbReference>
<organism evidence="14 15">
    <name type="scientific">Phaedon cochleariae</name>
    <name type="common">Mustard beetle</name>
    <dbReference type="NCBI Taxonomy" id="80249"/>
    <lineage>
        <taxon>Eukaryota</taxon>
        <taxon>Metazoa</taxon>
        <taxon>Ecdysozoa</taxon>
        <taxon>Arthropoda</taxon>
        <taxon>Hexapoda</taxon>
        <taxon>Insecta</taxon>
        <taxon>Pterygota</taxon>
        <taxon>Neoptera</taxon>
        <taxon>Endopterygota</taxon>
        <taxon>Coleoptera</taxon>
        <taxon>Polyphaga</taxon>
        <taxon>Cucujiformia</taxon>
        <taxon>Chrysomeloidea</taxon>
        <taxon>Chrysomelidae</taxon>
        <taxon>Chrysomelinae</taxon>
        <taxon>Chrysomelini</taxon>
        <taxon>Phaedon</taxon>
    </lineage>
</organism>
<feature type="region of interest" description="Disordered" evidence="12">
    <location>
        <begin position="429"/>
        <end position="474"/>
    </location>
</feature>
<dbReference type="GO" id="GO:0005634">
    <property type="term" value="C:nucleus"/>
    <property type="evidence" value="ECO:0007669"/>
    <property type="project" value="UniProtKB-SubCell"/>
</dbReference>
<feature type="domain" description="Fork-head" evidence="13">
    <location>
        <begin position="549"/>
        <end position="594"/>
    </location>
</feature>
<feature type="compositionally biased region" description="Polar residues" evidence="12">
    <location>
        <begin position="444"/>
        <end position="474"/>
    </location>
</feature>
<dbReference type="Gene3D" id="3.40.390.10">
    <property type="entry name" value="Collagenase (Catalytic Domain)"/>
    <property type="match status" value="1"/>
</dbReference>
<dbReference type="PRINTS" id="PR00138">
    <property type="entry name" value="MATRIXIN"/>
</dbReference>
<dbReference type="PROSITE" id="PS50039">
    <property type="entry name" value="FORK_HEAD_3"/>
    <property type="match status" value="1"/>
</dbReference>
<dbReference type="GO" id="GO:0006508">
    <property type="term" value="P:proteolysis"/>
    <property type="evidence" value="ECO:0007669"/>
    <property type="project" value="UniProtKB-KW"/>
</dbReference>
<name>A0A9N9SJW2_PHACE</name>
<dbReference type="InterPro" id="IPR021190">
    <property type="entry name" value="Pept_M10A"/>
</dbReference>
<feature type="binding site" evidence="10">
    <location>
        <position position="332"/>
    </location>
    <ligand>
        <name>Ca(2+)</name>
        <dbReference type="ChEBI" id="CHEBI:29108"/>
        <label>3</label>
    </ligand>
</feature>
<dbReference type="GO" id="GO:0030574">
    <property type="term" value="P:collagen catabolic process"/>
    <property type="evidence" value="ECO:0007669"/>
    <property type="project" value="TreeGrafter"/>
</dbReference>
<comment type="subcellular location">
    <subcellularLocation>
        <location evidence="11">Nucleus</location>
    </subcellularLocation>
</comment>
<feature type="binding site" evidence="10">
    <location>
        <position position="320"/>
    </location>
    <ligand>
        <name>Zn(2+)</name>
        <dbReference type="ChEBI" id="CHEBI:29105"/>
        <label>1</label>
    </ligand>
</feature>
<feature type="DNA-binding region" description="Fork-head" evidence="11">
    <location>
        <begin position="549"/>
        <end position="594"/>
    </location>
</feature>
<dbReference type="GO" id="GO:0043565">
    <property type="term" value="F:sequence-specific DNA binding"/>
    <property type="evidence" value="ECO:0007669"/>
    <property type="project" value="InterPro"/>
</dbReference>
<proteinExistence type="inferred from homology"/>
<dbReference type="InterPro" id="IPR033739">
    <property type="entry name" value="M10A_MMP"/>
</dbReference>
<keyword evidence="10" id="KW-0106">Calcium</keyword>
<dbReference type="AlphaFoldDB" id="A0A9N9SJW2"/>
<evidence type="ECO:0000313" key="15">
    <source>
        <dbReference type="Proteomes" id="UP001153737"/>
    </source>
</evidence>